<proteinExistence type="predicted"/>
<dbReference type="SUPFAM" id="SSF48403">
    <property type="entry name" value="Ankyrin repeat"/>
    <property type="match status" value="1"/>
</dbReference>
<protein>
    <submittedName>
        <fullName evidence="2">Uncharacterized protein</fullName>
    </submittedName>
</protein>
<evidence type="ECO:0000313" key="3">
    <source>
        <dbReference type="Proteomes" id="UP001295423"/>
    </source>
</evidence>
<dbReference type="AlphaFoldDB" id="A0AAD2CR12"/>
<keyword evidence="1" id="KW-0040">ANK repeat</keyword>
<dbReference type="EMBL" id="CAKOGP040001112">
    <property type="protein sequence ID" value="CAJ1942574.1"/>
    <property type="molecule type" value="Genomic_DNA"/>
</dbReference>
<accession>A0AAD2CR12</accession>
<dbReference type="InterPro" id="IPR036770">
    <property type="entry name" value="Ankyrin_rpt-contain_sf"/>
</dbReference>
<gene>
    <name evidence="2" type="ORF">CYCCA115_LOCUS8015</name>
</gene>
<dbReference type="InterPro" id="IPR002110">
    <property type="entry name" value="Ankyrin_rpt"/>
</dbReference>
<dbReference type="Proteomes" id="UP001295423">
    <property type="component" value="Unassembled WGS sequence"/>
</dbReference>
<sequence>MLWQRPPEPAVRAVSTLAQVCGVERIKEAKTIADAAIGSQLHQSRSLVHHTADGNLLRMTEELREWADPMSKDGNGKSALQMAIINGHQDALELLISFRALPNIDEMCDAIKYNREDFWEILLEECDLSVLDLGTLVKAAHETGLQSVQAWLHRLNQYDYFDLSKLGLQTPFNGIYIIQNAYHGESHYISFTQHEKRLRATYAESDAMPLEFFPTGEPDTYKLYNQWPGEKKWVSFSTDGKWLYARYADESEAMPVKFVATSTAMVYKMVNMWGGQENKWISFTNDGRWLRATYAKEHDAMPVRLSFRT</sequence>
<dbReference type="PROSITE" id="PS50088">
    <property type="entry name" value="ANK_REPEAT"/>
    <property type="match status" value="1"/>
</dbReference>
<evidence type="ECO:0000313" key="2">
    <source>
        <dbReference type="EMBL" id="CAJ1942574.1"/>
    </source>
</evidence>
<feature type="repeat" description="ANK" evidence="1">
    <location>
        <begin position="75"/>
        <end position="107"/>
    </location>
</feature>
<comment type="caution">
    <text evidence="2">The sequence shown here is derived from an EMBL/GenBank/DDBJ whole genome shotgun (WGS) entry which is preliminary data.</text>
</comment>
<organism evidence="2 3">
    <name type="scientific">Cylindrotheca closterium</name>
    <dbReference type="NCBI Taxonomy" id="2856"/>
    <lineage>
        <taxon>Eukaryota</taxon>
        <taxon>Sar</taxon>
        <taxon>Stramenopiles</taxon>
        <taxon>Ochrophyta</taxon>
        <taxon>Bacillariophyta</taxon>
        <taxon>Bacillariophyceae</taxon>
        <taxon>Bacillariophycidae</taxon>
        <taxon>Bacillariales</taxon>
        <taxon>Bacillariaceae</taxon>
        <taxon>Cylindrotheca</taxon>
    </lineage>
</organism>
<reference evidence="2" key="1">
    <citation type="submission" date="2023-08" db="EMBL/GenBank/DDBJ databases">
        <authorList>
            <person name="Audoor S."/>
            <person name="Bilcke G."/>
        </authorList>
    </citation>
    <scope>NUCLEOTIDE SEQUENCE</scope>
</reference>
<evidence type="ECO:0000256" key="1">
    <source>
        <dbReference type="PROSITE-ProRule" id="PRU00023"/>
    </source>
</evidence>
<dbReference type="Gene3D" id="1.25.40.20">
    <property type="entry name" value="Ankyrin repeat-containing domain"/>
    <property type="match status" value="1"/>
</dbReference>
<name>A0AAD2CR12_9STRA</name>
<keyword evidence="3" id="KW-1185">Reference proteome</keyword>